<feature type="transmembrane region" description="Helical" evidence="1">
    <location>
        <begin position="124"/>
        <end position="142"/>
    </location>
</feature>
<organism evidence="3 4">
    <name type="scientific">Egibacter rhizosphaerae</name>
    <dbReference type="NCBI Taxonomy" id="1670831"/>
    <lineage>
        <taxon>Bacteria</taxon>
        <taxon>Bacillati</taxon>
        <taxon>Actinomycetota</taxon>
        <taxon>Nitriliruptoria</taxon>
        <taxon>Egibacterales</taxon>
        <taxon>Egibacteraceae</taxon>
        <taxon>Egibacter</taxon>
    </lineage>
</organism>
<feature type="transmembrane region" description="Helical" evidence="1">
    <location>
        <begin position="186"/>
        <end position="204"/>
    </location>
</feature>
<reference evidence="3 4" key="1">
    <citation type="submission" date="2019-01" db="EMBL/GenBank/DDBJ databases">
        <title>Egibacter rhizosphaerae EGI 80759T.</title>
        <authorList>
            <person name="Chen D.-D."/>
            <person name="Tian Y."/>
            <person name="Jiao J.-Y."/>
            <person name="Zhang X.-T."/>
            <person name="Zhang Y.-G."/>
            <person name="Zhang Y."/>
            <person name="Xiao M."/>
            <person name="Shu W.-S."/>
            <person name="Li W.-J."/>
        </authorList>
    </citation>
    <scope>NUCLEOTIDE SEQUENCE [LARGE SCALE GENOMIC DNA]</scope>
    <source>
        <strain evidence="3 4">EGI 80759</strain>
    </source>
</reference>
<dbReference type="AlphaFoldDB" id="A0A411YIU4"/>
<evidence type="ECO:0000256" key="1">
    <source>
        <dbReference type="SAM" id="Phobius"/>
    </source>
</evidence>
<dbReference type="KEGG" id="erz:ER308_16820"/>
<feature type="transmembrane region" description="Helical" evidence="1">
    <location>
        <begin position="154"/>
        <end position="174"/>
    </location>
</feature>
<feature type="transmembrane region" description="Helical" evidence="1">
    <location>
        <begin position="219"/>
        <end position="240"/>
    </location>
</feature>
<feature type="transmembrane region" description="Helical" evidence="1">
    <location>
        <begin position="370"/>
        <end position="390"/>
    </location>
</feature>
<feature type="domain" description="Acyltransferase 3" evidence="2">
    <location>
        <begin position="32"/>
        <end position="387"/>
    </location>
</feature>
<accession>A0A411YIU4</accession>
<dbReference type="GO" id="GO:0016747">
    <property type="term" value="F:acyltransferase activity, transferring groups other than amino-acyl groups"/>
    <property type="evidence" value="ECO:0007669"/>
    <property type="project" value="InterPro"/>
</dbReference>
<proteinExistence type="predicted"/>
<dbReference type="Proteomes" id="UP000291469">
    <property type="component" value="Chromosome"/>
</dbReference>
<feature type="transmembrane region" description="Helical" evidence="1">
    <location>
        <begin position="76"/>
        <end position="96"/>
    </location>
</feature>
<name>A0A411YIU4_9ACTN</name>
<evidence type="ECO:0000313" key="3">
    <source>
        <dbReference type="EMBL" id="QBI21071.1"/>
    </source>
</evidence>
<dbReference type="InterPro" id="IPR002656">
    <property type="entry name" value="Acyl_transf_3_dom"/>
</dbReference>
<feature type="transmembrane region" description="Helical" evidence="1">
    <location>
        <begin position="411"/>
        <end position="430"/>
    </location>
</feature>
<gene>
    <name evidence="3" type="ORF">ER308_16820</name>
</gene>
<sequence>MPRHRGGSTNMIARLDALADSIERRTPEGRDRYLDFLRVAAIAAVVLGHWLVRVVTVEDGRLESDYLLAAVPATQWATWWVQVMPLFFIVGGWSNLRSWRSARARGERLVAWIRSRARRLLRPLVPLLVVWVTVAAVLESWRGQDALVFGAETAIIPAWFLAAYLLVTALTPVLARRHEADGGSRVLAGLAAAAVLIDGLRFAGPDWATGLPTVEGEPLFAALNYLFVWLAVHQLGFWWADGRVPTRRSRQVLLAAGAIAFLALLVGFGGYPRSMVSVPGAELSNSAPPTVALLVLGIAQLAAAAAARPGLERWLARPRVWAVVVLAGSRLMAVFLWHQTAMLVVAAVAYPTGLWSAGERIDAEWWLSRPAWIAACAIVLALLVAVVGRWETAGPASDSVLPGRVAAVKTVAALLLTSIGLGVLIVGGLTDPDGPLGLPAGPLAALLAGLFGMGVVGQSWRARLAPAVSAGGRDRQFLER</sequence>
<feature type="transmembrane region" description="Helical" evidence="1">
    <location>
        <begin position="436"/>
        <end position="456"/>
    </location>
</feature>
<dbReference type="Pfam" id="PF01757">
    <property type="entry name" value="Acyl_transf_3"/>
    <property type="match status" value="1"/>
</dbReference>
<feature type="transmembrane region" description="Helical" evidence="1">
    <location>
        <begin position="36"/>
        <end position="56"/>
    </location>
</feature>
<keyword evidence="4" id="KW-1185">Reference proteome</keyword>
<keyword evidence="1" id="KW-0812">Transmembrane</keyword>
<keyword evidence="1" id="KW-0472">Membrane</keyword>
<evidence type="ECO:0000259" key="2">
    <source>
        <dbReference type="Pfam" id="PF01757"/>
    </source>
</evidence>
<evidence type="ECO:0000313" key="4">
    <source>
        <dbReference type="Proteomes" id="UP000291469"/>
    </source>
</evidence>
<feature type="transmembrane region" description="Helical" evidence="1">
    <location>
        <begin position="291"/>
        <end position="308"/>
    </location>
</feature>
<dbReference type="OrthoDB" id="8206682at2"/>
<keyword evidence="3" id="KW-0012">Acyltransferase</keyword>
<keyword evidence="3" id="KW-0808">Transferase</keyword>
<protein>
    <submittedName>
        <fullName evidence="3">Acyltransferase</fullName>
    </submittedName>
</protein>
<keyword evidence="1" id="KW-1133">Transmembrane helix</keyword>
<feature type="transmembrane region" description="Helical" evidence="1">
    <location>
        <begin position="252"/>
        <end position="271"/>
    </location>
</feature>
<feature type="transmembrane region" description="Helical" evidence="1">
    <location>
        <begin position="320"/>
        <end position="350"/>
    </location>
</feature>
<dbReference type="EMBL" id="CP036402">
    <property type="protein sequence ID" value="QBI21071.1"/>
    <property type="molecule type" value="Genomic_DNA"/>
</dbReference>